<name>A0A0D0IVI4_9BACT</name>
<evidence type="ECO:0000256" key="1">
    <source>
        <dbReference type="SAM" id="MobiDB-lite"/>
    </source>
</evidence>
<evidence type="ECO:0008006" key="5">
    <source>
        <dbReference type="Google" id="ProtNLM"/>
    </source>
</evidence>
<keyword evidence="4" id="KW-1185">Reference proteome</keyword>
<feature type="compositionally biased region" description="Basic and acidic residues" evidence="1">
    <location>
        <begin position="82"/>
        <end position="96"/>
    </location>
</feature>
<gene>
    <name evidence="3" type="ORF">ST44_03695</name>
</gene>
<dbReference type="EMBL" id="JXQK01000043">
    <property type="protein sequence ID" value="KIP63373.1"/>
    <property type="molecule type" value="Genomic_DNA"/>
</dbReference>
<sequence>MKGNGLFAVVLSAALLVSGCGSISDGGASGGFLGAELGSILGSAIGGISGGPRGSDVGTIVGMAGGAVIGAVVGDAADKAQQRKAERYDGNYRGDNRNGNYSGDDRNGNSSYDSRSYDNTGDNATSGFDPENGGDDVIQFDAPADNTSVEEPDVVSKLQSDPAPVSASPLELRSVRFVGKGNGLELHSGELAKVVVEVYNNTPEYMYNVKPMVMETSGNKHVFVSAPIIVEKIAPGKGIRYTAMVKADKKLKDGKVHFTVCAQESAQLRKSEIREFDVTTIR</sequence>
<keyword evidence="2" id="KW-0732">Signal</keyword>
<feature type="compositionally biased region" description="Polar residues" evidence="1">
    <location>
        <begin position="112"/>
        <end position="126"/>
    </location>
</feature>
<feature type="signal peptide" evidence="2">
    <location>
        <begin position="1"/>
        <end position="23"/>
    </location>
</feature>
<accession>A0A0D0IVI4</accession>
<evidence type="ECO:0000256" key="2">
    <source>
        <dbReference type="SAM" id="SignalP"/>
    </source>
</evidence>
<dbReference type="AlphaFoldDB" id="A0A0D0IVI4"/>
<organism evidence="3 4">
    <name type="scientific">Prevotella pectinovora</name>
    <dbReference type="NCBI Taxonomy" id="1602169"/>
    <lineage>
        <taxon>Bacteria</taxon>
        <taxon>Pseudomonadati</taxon>
        <taxon>Bacteroidota</taxon>
        <taxon>Bacteroidia</taxon>
        <taxon>Bacteroidales</taxon>
        <taxon>Prevotellaceae</taxon>
        <taxon>Prevotella</taxon>
    </lineage>
</organism>
<protein>
    <recommendedName>
        <fullName evidence="5">Glycine zipper domain-containing protein</fullName>
    </recommendedName>
</protein>
<feature type="chain" id="PRO_5002213045" description="Glycine zipper domain-containing protein" evidence="2">
    <location>
        <begin position="24"/>
        <end position="282"/>
    </location>
</feature>
<dbReference type="Proteomes" id="UP000032046">
    <property type="component" value="Unassembled WGS sequence"/>
</dbReference>
<evidence type="ECO:0000313" key="4">
    <source>
        <dbReference type="Proteomes" id="UP000032046"/>
    </source>
</evidence>
<dbReference type="PROSITE" id="PS51257">
    <property type="entry name" value="PROKAR_LIPOPROTEIN"/>
    <property type="match status" value="1"/>
</dbReference>
<dbReference type="STRING" id="1602171.ST44_03695"/>
<comment type="caution">
    <text evidence="3">The sequence shown here is derived from an EMBL/GenBank/DDBJ whole genome shotgun (WGS) entry which is preliminary data.</text>
</comment>
<proteinExistence type="predicted"/>
<evidence type="ECO:0000313" key="3">
    <source>
        <dbReference type="EMBL" id="KIP63373.1"/>
    </source>
</evidence>
<reference evidence="3 4" key="1">
    <citation type="submission" date="2015-01" db="EMBL/GenBank/DDBJ databases">
        <title>Comparative genomics of non-oral Prevotella species.</title>
        <authorList>
            <person name="Accetto T."/>
            <person name="Nograsek B."/>
            <person name="Avgustin G."/>
        </authorList>
    </citation>
    <scope>NUCLEOTIDE SEQUENCE [LARGE SCALE GENOMIC DNA]</scope>
    <source>
        <strain evidence="3 4">P5-119</strain>
    </source>
</reference>
<feature type="region of interest" description="Disordered" evidence="1">
    <location>
        <begin position="82"/>
        <end position="141"/>
    </location>
</feature>